<sequence length="371" mass="41778">MSDLPRLPLELIFSIITSLLGDPRNIHSPSQSSTKTLLSFTLVCRATYSAATNYLREQCLFIDNDRRLCHLIHTVESTKHRVQGYYGGAGLDIPGSLTIQPGSSLRPISSLYLSPFGQTIDDQPTAIWVRELFYLIYPTLRRLVIDIPLRSLCPADDHLNVRKTLREAFSLLTALEEFTSVRDELYLDILEPEWPTERETAVWTLWPKLRKLALYNVDADERFWKLVRSMGALDTVVLTRADGLESTCMKSEYFGAASSSGASNETGLEGGEDESTHPRLLKVVIVNTSTNQPNCMAGRWKWDEVDPNSLMEVMTYDVPTSFYGDENPIYLCQDWVKTAALRGEIWDWEGDLVRGGPRDGSGTAVVFELEA</sequence>
<dbReference type="OrthoDB" id="6365676at2759"/>
<organism evidence="1 2">
    <name type="scientific">Diaporthe helianthi</name>
    <dbReference type="NCBI Taxonomy" id="158607"/>
    <lineage>
        <taxon>Eukaryota</taxon>
        <taxon>Fungi</taxon>
        <taxon>Dikarya</taxon>
        <taxon>Ascomycota</taxon>
        <taxon>Pezizomycotina</taxon>
        <taxon>Sordariomycetes</taxon>
        <taxon>Sordariomycetidae</taxon>
        <taxon>Diaporthales</taxon>
        <taxon>Diaporthaceae</taxon>
        <taxon>Diaporthe</taxon>
    </lineage>
</organism>
<dbReference type="AlphaFoldDB" id="A0A2P5HQ16"/>
<gene>
    <name evidence="1" type="ORF">DHEL01_v209252</name>
</gene>
<accession>A0A2P5HQ16</accession>
<evidence type="ECO:0000313" key="2">
    <source>
        <dbReference type="Proteomes" id="UP000094444"/>
    </source>
</evidence>
<dbReference type="EMBL" id="MAVT02001018">
    <property type="protein sequence ID" value="POS72354.1"/>
    <property type="molecule type" value="Genomic_DNA"/>
</dbReference>
<protein>
    <submittedName>
        <fullName evidence="1">Uncharacterized protein</fullName>
    </submittedName>
</protein>
<dbReference type="Proteomes" id="UP000094444">
    <property type="component" value="Unassembled WGS sequence"/>
</dbReference>
<keyword evidence="2" id="KW-1185">Reference proteome</keyword>
<dbReference type="InParanoid" id="A0A2P5HQ16"/>
<name>A0A2P5HQ16_DIAHE</name>
<proteinExistence type="predicted"/>
<comment type="caution">
    <text evidence="1">The sequence shown here is derived from an EMBL/GenBank/DDBJ whole genome shotgun (WGS) entry which is preliminary data.</text>
</comment>
<reference evidence="1" key="1">
    <citation type="submission" date="2017-09" db="EMBL/GenBank/DDBJ databases">
        <title>Polyketide synthases of a Diaporthe helianthi virulent isolate.</title>
        <authorList>
            <person name="Baroncelli R."/>
        </authorList>
    </citation>
    <scope>NUCLEOTIDE SEQUENCE [LARGE SCALE GENOMIC DNA]</scope>
    <source>
        <strain evidence="1">7/96</strain>
    </source>
</reference>
<evidence type="ECO:0000313" key="1">
    <source>
        <dbReference type="EMBL" id="POS72354.1"/>
    </source>
</evidence>